<feature type="chain" id="PRO_5002820351" evidence="2">
    <location>
        <begin position="22"/>
        <end position="255"/>
    </location>
</feature>
<evidence type="ECO:0000256" key="2">
    <source>
        <dbReference type="SAM" id="SignalP"/>
    </source>
</evidence>
<dbReference type="OMA" id="GTEITNR"/>
<dbReference type="HOGENOM" id="CLU_909921_0_0_1"/>
<feature type="compositionally biased region" description="Acidic residues" evidence="1">
    <location>
        <begin position="89"/>
        <end position="100"/>
    </location>
</feature>
<proteinExistence type="predicted"/>
<protein>
    <submittedName>
        <fullName evidence="3">Uncharacterized protein</fullName>
    </submittedName>
</protein>
<dbReference type="KEGG" id="dya:Dyak_GE18757"/>
<evidence type="ECO:0000313" key="4">
    <source>
        <dbReference type="Proteomes" id="UP000002282"/>
    </source>
</evidence>
<keyword evidence="4" id="KW-1185">Reference proteome</keyword>
<dbReference type="AlphaFoldDB" id="B4NWW6"/>
<dbReference type="OrthoDB" id="7872728at2759"/>
<dbReference type="PROSITE" id="PS51257">
    <property type="entry name" value="PROKAR_LIPOPROTEIN"/>
    <property type="match status" value="1"/>
</dbReference>
<reference evidence="3 4" key="2">
    <citation type="journal article" date="2007" name="PLoS Biol.">
        <title>Principles of genome evolution in the Drosophila melanogaster species group.</title>
        <authorList>
            <person name="Ranz J.M."/>
            <person name="Maurin D."/>
            <person name="Chan Y.S."/>
            <person name="von Grotthuss M."/>
            <person name="Hillier L.W."/>
            <person name="Roote J."/>
            <person name="Ashburner M."/>
            <person name="Bergman C.M."/>
        </authorList>
    </citation>
    <scope>NUCLEOTIDE SEQUENCE [LARGE SCALE GENOMIC DNA]</scope>
    <source>
        <strain evidence="4">Tai18E2 / Tucson 14021-0261.01</strain>
    </source>
</reference>
<feature type="compositionally biased region" description="Low complexity" evidence="1">
    <location>
        <begin position="126"/>
        <end position="136"/>
    </location>
</feature>
<dbReference type="PhylomeDB" id="B4NWW6"/>
<feature type="signal peptide" evidence="2">
    <location>
        <begin position="1"/>
        <end position="21"/>
    </location>
</feature>
<dbReference type="eggNOG" id="ENOG502T8KU">
    <property type="taxonomic scope" value="Eukaryota"/>
</dbReference>
<feature type="compositionally biased region" description="Acidic residues" evidence="1">
    <location>
        <begin position="137"/>
        <end position="150"/>
    </location>
</feature>
<feature type="compositionally biased region" description="Low complexity" evidence="1">
    <location>
        <begin position="49"/>
        <end position="88"/>
    </location>
</feature>
<evidence type="ECO:0000256" key="1">
    <source>
        <dbReference type="SAM" id="MobiDB-lite"/>
    </source>
</evidence>
<dbReference type="Proteomes" id="UP000002282">
    <property type="component" value="Chromosome 2L"/>
</dbReference>
<reference evidence="3 4" key="1">
    <citation type="journal article" date="2007" name="Nature">
        <title>Evolution of genes and genomes on the Drosophila phylogeny.</title>
        <authorList>
            <consortium name="Drosophila 12 Genomes Consortium"/>
            <person name="Clark A.G."/>
            <person name="Eisen M.B."/>
            <person name="Smith D.R."/>
            <person name="Bergman C.M."/>
            <person name="Oliver B."/>
            <person name="Markow T.A."/>
            <person name="Kaufman T.C."/>
            <person name="Kellis M."/>
            <person name="Gelbart W."/>
            <person name="Iyer V.N."/>
            <person name="Pollard D.A."/>
            <person name="Sackton T.B."/>
            <person name="Larracuente A.M."/>
            <person name="Singh N.D."/>
            <person name="Abad J.P."/>
            <person name="Abt D.N."/>
            <person name="Adryan B."/>
            <person name="Aguade M."/>
            <person name="Akashi H."/>
            <person name="Anderson W.W."/>
            <person name="Aquadro C.F."/>
            <person name="Ardell D.H."/>
            <person name="Arguello R."/>
            <person name="Artieri C.G."/>
            <person name="Barbash D.A."/>
            <person name="Barker D."/>
            <person name="Barsanti P."/>
            <person name="Batterham P."/>
            <person name="Batzoglou S."/>
            <person name="Begun D."/>
            <person name="Bhutkar A."/>
            <person name="Blanco E."/>
            <person name="Bosak S.A."/>
            <person name="Bradley R.K."/>
            <person name="Brand A.D."/>
            <person name="Brent M.R."/>
            <person name="Brooks A.N."/>
            <person name="Brown R.H."/>
            <person name="Butlin R.K."/>
            <person name="Caggese C."/>
            <person name="Calvi B.R."/>
            <person name="Bernardo de Carvalho A."/>
            <person name="Caspi A."/>
            <person name="Castrezana S."/>
            <person name="Celniker S.E."/>
            <person name="Chang J.L."/>
            <person name="Chapple C."/>
            <person name="Chatterji S."/>
            <person name="Chinwalla A."/>
            <person name="Civetta A."/>
            <person name="Clifton S.W."/>
            <person name="Comeron J.M."/>
            <person name="Costello J.C."/>
            <person name="Coyne J.A."/>
            <person name="Daub J."/>
            <person name="David R.G."/>
            <person name="Delcher A.L."/>
            <person name="Delehaunty K."/>
            <person name="Do C.B."/>
            <person name="Ebling H."/>
            <person name="Edwards K."/>
            <person name="Eickbush T."/>
            <person name="Evans J.D."/>
            <person name="Filipski A."/>
            <person name="Findeiss S."/>
            <person name="Freyhult E."/>
            <person name="Fulton L."/>
            <person name="Fulton R."/>
            <person name="Garcia A.C."/>
            <person name="Gardiner A."/>
            <person name="Garfield D.A."/>
            <person name="Garvin B.E."/>
            <person name="Gibson G."/>
            <person name="Gilbert D."/>
            <person name="Gnerre S."/>
            <person name="Godfrey J."/>
            <person name="Good R."/>
            <person name="Gotea V."/>
            <person name="Gravely B."/>
            <person name="Greenberg A.J."/>
            <person name="Griffiths-Jones S."/>
            <person name="Gross S."/>
            <person name="Guigo R."/>
            <person name="Gustafson E.A."/>
            <person name="Haerty W."/>
            <person name="Hahn M.W."/>
            <person name="Halligan D.L."/>
            <person name="Halpern A.L."/>
            <person name="Halter G.M."/>
            <person name="Han M.V."/>
            <person name="Heger A."/>
            <person name="Hillier L."/>
            <person name="Hinrichs A.S."/>
            <person name="Holmes I."/>
            <person name="Hoskins R.A."/>
            <person name="Hubisz M.J."/>
            <person name="Hultmark D."/>
            <person name="Huntley M.A."/>
            <person name="Jaffe D.B."/>
            <person name="Jagadeeshan S."/>
            <person name="Jeck W.R."/>
            <person name="Johnson J."/>
            <person name="Jones C.D."/>
            <person name="Jordan W.C."/>
            <person name="Karpen G.H."/>
            <person name="Kataoka E."/>
            <person name="Keightley P.D."/>
            <person name="Kheradpour P."/>
            <person name="Kirkness E.F."/>
            <person name="Koerich L.B."/>
            <person name="Kristiansen K."/>
            <person name="Kudrna D."/>
            <person name="Kulathinal R.J."/>
            <person name="Kumar S."/>
            <person name="Kwok R."/>
            <person name="Lander E."/>
            <person name="Langley C.H."/>
            <person name="Lapoint R."/>
            <person name="Lazzaro B.P."/>
            <person name="Lee S.J."/>
            <person name="Levesque L."/>
            <person name="Li R."/>
            <person name="Lin C.F."/>
            <person name="Lin M.F."/>
            <person name="Lindblad-Toh K."/>
            <person name="Llopart A."/>
            <person name="Long M."/>
            <person name="Low L."/>
            <person name="Lozovsky E."/>
            <person name="Lu J."/>
            <person name="Luo M."/>
            <person name="Machado C.A."/>
            <person name="Makalowski W."/>
            <person name="Marzo M."/>
            <person name="Matsuda M."/>
            <person name="Matzkin L."/>
            <person name="McAllister B."/>
            <person name="McBride C.S."/>
            <person name="McKernan B."/>
            <person name="McKernan K."/>
            <person name="Mendez-Lago M."/>
            <person name="Minx P."/>
            <person name="Mollenhauer M.U."/>
            <person name="Montooth K."/>
            <person name="Mount S.M."/>
            <person name="Mu X."/>
            <person name="Myers E."/>
            <person name="Negre B."/>
            <person name="Newfeld S."/>
            <person name="Nielsen R."/>
            <person name="Noor M.A."/>
            <person name="O'Grady P."/>
            <person name="Pachter L."/>
            <person name="Papaceit M."/>
            <person name="Parisi M.J."/>
            <person name="Parisi M."/>
            <person name="Parts L."/>
            <person name="Pedersen J.S."/>
            <person name="Pesole G."/>
            <person name="Phillippy A.M."/>
            <person name="Ponting C.P."/>
            <person name="Pop M."/>
            <person name="Porcelli D."/>
            <person name="Powell J.R."/>
            <person name="Prohaska S."/>
            <person name="Pruitt K."/>
            <person name="Puig M."/>
            <person name="Quesneville H."/>
            <person name="Ram K.R."/>
            <person name="Rand D."/>
            <person name="Rasmussen M.D."/>
            <person name="Reed L.K."/>
            <person name="Reenan R."/>
            <person name="Reily A."/>
            <person name="Remington K.A."/>
            <person name="Rieger T.T."/>
            <person name="Ritchie M.G."/>
            <person name="Robin C."/>
            <person name="Rogers Y.H."/>
            <person name="Rohde C."/>
            <person name="Rozas J."/>
            <person name="Rubenfield M.J."/>
            <person name="Ruiz A."/>
            <person name="Russo S."/>
            <person name="Salzberg S.L."/>
            <person name="Sanchez-Gracia A."/>
            <person name="Saranga D.J."/>
            <person name="Sato H."/>
            <person name="Schaeffer S.W."/>
            <person name="Schatz M.C."/>
            <person name="Schlenke T."/>
            <person name="Schwartz R."/>
            <person name="Segarra C."/>
            <person name="Singh R.S."/>
            <person name="Sirot L."/>
            <person name="Sirota M."/>
            <person name="Sisneros N.B."/>
            <person name="Smith C.D."/>
            <person name="Smith T.F."/>
            <person name="Spieth J."/>
            <person name="Stage D.E."/>
            <person name="Stark A."/>
            <person name="Stephan W."/>
            <person name="Strausberg R.L."/>
            <person name="Strempel S."/>
            <person name="Sturgill D."/>
            <person name="Sutton G."/>
            <person name="Sutton G.G."/>
            <person name="Tao W."/>
            <person name="Teichmann S."/>
            <person name="Tobari Y.N."/>
            <person name="Tomimura Y."/>
            <person name="Tsolas J.M."/>
            <person name="Valente V.L."/>
            <person name="Venter E."/>
            <person name="Venter J.C."/>
            <person name="Vicario S."/>
            <person name="Vieira F.G."/>
            <person name="Vilella A.J."/>
            <person name="Villasante A."/>
            <person name="Walenz B."/>
            <person name="Wang J."/>
            <person name="Wasserman M."/>
            <person name="Watts T."/>
            <person name="Wilson D."/>
            <person name="Wilson R.K."/>
            <person name="Wing R.A."/>
            <person name="Wolfner M.F."/>
            <person name="Wong A."/>
            <person name="Wong G.K."/>
            <person name="Wu C.I."/>
            <person name="Wu G."/>
            <person name="Yamamoto D."/>
            <person name="Yang H.P."/>
            <person name="Yang S.P."/>
            <person name="Yorke J.A."/>
            <person name="Yoshida K."/>
            <person name="Zdobnov E."/>
            <person name="Zhang P."/>
            <person name="Zhang Y."/>
            <person name="Zimin A.V."/>
            <person name="Baldwin J."/>
            <person name="Abdouelleil A."/>
            <person name="Abdulkadir J."/>
            <person name="Abebe A."/>
            <person name="Abera B."/>
            <person name="Abreu J."/>
            <person name="Acer S.C."/>
            <person name="Aftuck L."/>
            <person name="Alexander A."/>
            <person name="An P."/>
            <person name="Anderson E."/>
            <person name="Anderson S."/>
            <person name="Arachi H."/>
            <person name="Azer M."/>
            <person name="Bachantsang P."/>
            <person name="Barry A."/>
            <person name="Bayul T."/>
            <person name="Berlin A."/>
            <person name="Bessette D."/>
            <person name="Bloom T."/>
            <person name="Blye J."/>
            <person name="Boguslavskiy L."/>
            <person name="Bonnet C."/>
            <person name="Boukhgalter B."/>
            <person name="Bourzgui I."/>
            <person name="Brown A."/>
            <person name="Cahill P."/>
            <person name="Channer S."/>
            <person name="Cheshatsang Y."/>
            <person name="Chuda L."/>
            <person name="Citroen M."/>
            <person name="Collymore A."/>
            <person name="Cooke P."/>
            <person name="Costello M."/>
            <person name="D'Aco K."/>
            <person name="Daza R."/>
            <person name="De Haan G."/>
            <person name="DeGray S."/>
            <person name="DeMaso C."/>
            <person name="Dhargay N."/>
            <person name="Dooley K."/>
            <person name="Dooley E."/>
            <person name="Doricent M."/>
            <person name="Dorje P."/>
            <person name="Dorjee K."/>
            <person name="Dupes A."/>
            <person name="Elong R."/>
            <person name="Falk J."/>
            <person name="Farina A."/>
            <person name="Faro S."/>
            <person name="Ferguson D."/>
            <person name="Fisher S."/>
            <person name="Foley C.D."/>
            <person name="Franke A."/>
            <person name="Friedrich D."/>
            <person name="Gadbois L."/>
            <person name="Gearin G."/>
            <person name="Gearin C.R."/>
            <person name="Giannoukos G."/>
            <person name="Goode T."/>
            <person name="Graham J."/>
            <person name="Grandbois E."/>
            <person name="Grewal S."/>
            <person name="Gyaltsen K."/>
            <person name="Hafez N."/>
            <person name="Hagos B."/>
            <person name="Hall J."/>
            <person name="Henson C."/>
            <person name="Hollinger A."/>
            <person name="Honan T."/>
            <person name="Huard M.D."/>
            <person name="Hughes L."/>
            <person name="Hurhula B."/>
            <person name="Husby M.E."/>
            <person name="Kamat A."/>
            <person name="Kanga B."/>
            <person name="Kashin S."/>
            <person name="Khazanovich D."/>
            <person name="Kisner P."/>
            <person name="Lance K."/>
            <person name="Lara M."/>
            <person name="Lee W."/>
            <person name="Lennon N."/>
            <person name="Letendre F."/>
            <person name="LeVine R."/>
            <person name="Lipovsky A."/>
            <person name="Liu X."/>
            <person name="Liu J."/>
            <person name="Liu S."/>
            <person name="Lokyitsang T."/>
            <person name="Lokyitsang Y."/>
            <person name="Lubonja R."/>
            <person name="Lui A."/>
            <person name="MacDonald P."/>
            <person name="Magnisalis V."/>
            <person name="Maru K."/>
            <person name="Matthews C."/>
            <person name="McCusker W."/>
            <person name="McDonough S."/>
            <person name="Mehta T."/>
            <person name="Meldrim J."/>
            <person name="Meneus L."/>
            <person name="Mihai O."/>
            <person name="Mihalev A."/>
            <person name="Mihova T."/>
            <person name="Mittelman R."/>
            <person name="Mlenga V."/>
            <person name="Montmayeur A."/>
            <person name="Mulrain L."/>
            <person name="Navidi A."/>
            <person name="Naylor J."/>
            <person name="Negash T."/>
            <person name="Nguyen T."/>
            <person name="Nguyen N."/>
            <person name="Nicol R."/>
            <person name="Norbu C."/>
            <person name="Norbu N."/>
            <person name="Novod N."/>
            <person name="O'Neill B."/>
            <person name="Osman S."/>
            <person name="Markiewicz E."/>
            <person name="Oyono O.L."/>
            <person name="Patti C."/>
            <person name="Phunkhang P."/>
            <person name="Pierre F."/>
            <person name="Priest M."/>
            <person name="Raghuraman S."/>
            <person name="Rege F."/>
            <person name="Reyes R."/>
            <person name="Rise C."/>
            <person name="Rogov P."/>
            <person name="Ross K."/>
            <person name="Ryan E."/>
            <person name="Settipalli S."/>
            <person name="Shea T."/>
            <person name="Sherpa N."/>
            <person name="Shi L."/>
            <person name="Shih D."/>
            <person name="Sparrow T."/>
            <person name="Spaulding J."/>
            <person name="Stalker J."/>
            <person name="Stange-Thomann N."/>
            <person name="Stavropoulos S."/>
            <person name="Stone C."/>
            <person name="Strader C."/>
            <person name="Tesfaye S."/>
            <person name="Thomson T."/>
            <person name="Thoulutsang Y."/>
            <person name="Thoulutsang D."/>
            <person name="Topham K."/>
            <person name="Topping I."/>
            <person name="Tsamla T."/>
            <person name="Vassiliev H."/>
            <person name="Vo A."/>
            <person name="Wangchuk T."/>
            <person name="Wangdi T."/>
            <person name="Weiand M."/>
            <person name="Wilkinson J."/>
            <person name="Wilson A."/>
            <person name="Yadav S."/>
            <person name="Young G."/>
            <person name="Yu Q."/>
            <person name="Zembek L."/>
            <person name="Zhong D."/>
            <person name="Zimmer A."/>
            <person name="Zwirko Z."/>
            <person name="Jaffe D.B."/>
            <person name="Alvarez P."/>
            <person name="Brockman W."/>
            <person name="Butler J."/>
            <person name="Chin C."/>
            <person name="Gnerre S."/>
            <person name="Grabherr M."/>
            <person name="Kleber M."/>
            <person name="Mauceli E."/>
            <person name="MacCallum I."/>
        </authorList>
    </citation>
    <scope>NUCLEOTIDE SEQUENCE [LARGE SCALE GENOMIC DNA]</scope>
    <source>
        <strain evidence="4">Tai18E2 / Tucson 14021-0261.01</strain>
    </source>
</reference>
<dbReference type="EMBL" id="CM000157">
    <property type="protein sequence ID" value="EDW88496.1"/>
    <property type="molecule type" value="Genomic_DNA"/>
</dbReference>
<sequence length="255" mass="26999">MRSLWLLLLLAFLGCGPGASALRCYKCEDCDENTQLSDMEVCEGPLINANGPGTPASSSPSPSPVQAPSAPSPAASNNANNAPGSSSDASEEEEDSESEESTTIGIMPAGNNQAIKPGSEIGGIAEGAAGAETGEAVSEEEEEDEDEEEEERRKRRSSARQVDLDVPIAFCYTVRLQLNESVITKRGCTTARMSNQTSDCDGLFENWTVAGCQMCQNDGCNQPIAIGSASRIVGQFWTALLALTLMAFTSRRHPI</sequence>
<organism evidence="3 4">
    <name type="scientific">Drosophila yakuba</name>
    <name type="common">Fruit fly</name>
    <dbReference type="NCBI Taxonomy" id="7245"/>
    <lineage>
        <taxon>Eukaryota</taxon>
        <taxon>Metazoa</taxon>
        <taxon>Ecdysozoa</taxon>
        <taxon>Arthropoda</taxon>
        <taxon>Hexapoda</taxon>
        <taxon>Insecta</taxon>
        <taxon>Pterygota</taxon>
        <taxon>Neoptera</taxon>
        <taxon>Endopterygota</taxon>
        <taxon>Diptera</taxon>
        <taxon>Brachycera</taxon>
        <taxon>Muscomorpha</taxon>
        <taxon>Ephydroidea</taxon>
        <taxon>Drosophilidae</taxon>
        <taxon>Drosophila</taxon>
        <taxon>Sophophora</taxon>
    </lineage>
</organism>
<evidence type="ECO:0000313" key="3">
    <source>
        <dbReference type="EMBL" id="EDW88496.1"/>
    </source>
</evidence>
<accession>B4NWW6</accession>
<name>B4NWW6_DROYA</name>
<gene>
    <name evidence="3" type="primary">Dyak\GE18757</name>
    <name evidence="3" type="synonym">dyak_GLEANR_2541</name>
    <name evidence="3" type="synonym">GE18757</name>
    <name evidence="3" type="ORF">Dyak_GE18757</name>
</gene>
<feature type="region of interest" description="Disordered" evidence="1">
    <location>
        <begin position="46"/>
        <end position="159"/>
    </location>
</feature>
<keyword evidence="2" id="KW-0732">Signal</keyword>